<gene>
    <name evidence="3" type="ORF">BCR33DRAFT_851742</name>
</gene>
<accession>A0A1Y2C5A2</accession>
<proteinExistence type="predicted"/>
<evidence type="ECO:0000313" key="4">
    <source>
        <dbReference type="Proteomes" id="UP000193642"/>
    </source>
</evidence>
<keyword evidence="2" id="KW-0812">Transmembrane</keyword>
<dbReference type="AlphaFoldDB" id="A0A1Y2C5A2"/>
<dbReference type="Proteomes" id="UP000193642">
    <property type="component" value="Unassembled WGS sequence"/>
</dbReference>
<feature type="transmembrane region" description="Helical" evidence="2">
    <location>
        <begin position="337"/>
        <end position="359"/>
    </location>
</feature>
<evidence type="ECO:0000313" key="3">
    <source>
        <dbReference type="EMBL" id="ORY42208.1"/>
    </source>
</evidence>
<keyword evidence="2" id="KW-0472">Membrane</keyword>
<protein>
    <submittedName>
        <fullName evidence="3">Uncharacterized protein</fullName>
    </submittedName>
</protein>
<feature type="compositionally biased region" description="Pro residues" evidence="1">
    <location>
        <begin position="379"/>
        <end position="393"/>
    </location>
</feature>
<evidence type="ECO:0000256" key="2">
    <source>
        <dbReference type="SAM" id="Phobius"/>
    </source>
</evidence>
<keyword evidence="4" id="KW-1185">Reference proteome</keyword>
<dbReference type="EMBL" id="MCGO01000029">
    <property type="protein sequence ID" value="ORY42208.1"/>
    <property type="molecule type" value="Genomic_DNA"/>
</dbReference>
<comment type="caution">
    <text evidence="3">The sequence shown here is derived from an EMBL/GenBank/DDBJ whole genome shotgun (WGS) entry which is preliminary data.</text>
</comment>
<reference evidence="3 4" key="1">
    <citation type="submission" date="2016-07" db="EMBL/GenBank/DDBJ databases">
        <title>Pervasive Adenine N6-methylation of Active Genes in Fungi.</title>
        <authorList>
            <consortium name="DOE Joint Genome Institute"/>
            <person name="Mondo S.J."/>
            <person name="Dannebaum R.O."/>
            <person name="Kuo R.C."/>
            <person name="Labutti K."/>
            <person name="Haridas S."/>
            <person name="Kuo A."/>
            <person name="Salamov A."/>
            <person name="Ahrendt S.R."/>
            <person name="Lipzen A."/>
            <person name="Sullivan W."/>
            <person name="Andreopoulos W.B."/>
            <person name="Clum A."/>
            <person name="Lindquist E."/>
            <person name="Daum C."/>
            <person name="Ramamoorthy G.K."/>
            <person name="Gryganskyi A."/>
            <person name="Culley D."/>
            <person name="Magnuson J.K."/>
            <person name="James T.Y."/>
            <person name="O'Malley M.A."/>
            <person name="Stajich J.E."/>
            <person name="Spatafora J.W."/>
            <person name="Visel A."/>
            <person name="Grigoriev I.V."/>
        </authorList>
    </citation>
    <scope>NUCLEOTIDE SEQUENCE [LARGE SCALE GENOMIC DNA]</scope>
    <source>
        <strain evidence="3 4">JEL800</strain>
    </source>
</reference>
<evidence type="ECO:0000256" key="1">
    <source>
        <dbReference type="SAM" id="MobiDB-lite"/>
    </source>
</evidence>
<organism evidence="3 4">
    <name type="scientific">Rhizoclosmatium globosum</name>
    <dbReference type="NCBI Taxonomy" id="329046"/>
    <lineage>
        <taxon>Eukaryota</taxon>
        <taxon>Fungi</taxon>
        <taxon>Fungi incertae sedis</taxon>
        <taxon>Chytridiomycota</taxon>
        <taxon>Chytridiomycota incertae sedis</taxon>
        <taxon>Chytridiomycetes</taxon>
        <taxon>Chytridiales</taxon>
        <taxon>Chytriomycetaceae</taxon>
        <taxon>Rhizoclosmatium</taxon>
    </lineage>
</organism>
<keyword evidence="2" id="KW-1133">Transmembrane helix</keyword>
<sequence>MSAPKLAATILYTDAKCAKTVQWIQYTYPNSTDCTAASVSSTCAPIALQGTPKGYYATSACVTDISTFGNTYFNKTVPQVQTLNTGTDCAGQPTGGFQVLLDACVPASSGESTKITIESTNGALYRSVFSDSTCTNFKDIQLYGSVKNSTCQNSMSISLLNYQGLFGVTTYTGSDCSKPAKVGYGVSLDTCTETSACTQNGVGEYINSVCSSQADLNGLATKAFAGSPYFVYQSYVDSQCVLLGFTSDIRLNTCFSTSPNDDGSIQSCNTTLSDDGSSITILYYSASNCQGTLVSNPSFPTNGGCKSSQKVFYSKDSFQAVGSPNSNNTDSSSSSNIGAIVGGAVGGALVLGLVAFVVYRVVRPKKDRLPFNNTSSSPPEAPVSPAPPIPAQPRSPLPVPATTLAVDTEARSVVTSAVTSAGSSGTFLVSHGVNEKQRDSVFGEMNSMASTQYFNPAARTVEISPAPTQTL</sequence>
<feature type="region of interest" description="Disordered" evidence="1">
    <location>
        <begin position="368"/>
        <end position="393"/>
    </location>
</feature>
<dbReference type="OrthoDB" id="2158305at2759"/>
<name>A0A1Y2C5A2_9FUNG</name>